<dbReference type="SUPFAM" id="SSF141694">
    <property type="entry name" value="AF2212/PG0164-like"/>
    <property type="match status" value="1"/>
</dbReference>
<keyword evidence="2" id="KW-1185">Reference proteome</keyword>
<accession>A0ABV2TF32</accession>
<dbReference type="InterPro" id="IPR015018">
    <property type="entry name" value="DUF1905"/>
</dbReference>
<sequence>MVQYTTTILQFGEKGEKTGWSYIEVPADLAAELKPGYKQSFRVKGKLDNYAFEGVALLPMGNGSFIMPLKATIRKKIGKNKGAMLQVRLAVDNNPEPVSSPEFMECLHDDPQALSFFNTLPKSHRNYFMTWIESAKTEPTKTKRIAQAINGLSLKQGYGEMIRALKAKKGEE</sequence>
<dbReference type="Pfam" id="PF13376">
    <property type="entry name" value="OmdA"/>
    <property type="match status" value="1"/>
</dbReference>
<comment type="caution">
    <text evidence="1">The sequence shown here is derived from an EMBL/GenBank/DDBJ whole genome shotgun (WGS) entry which is preliminary data.</text>
</comment>
<dbReference type="Pfam" id="PF08922">
    <property type="entry name" value="DUF1905"/>
    <property type="match status" value="1"/>
</dbReference>
<proteinExistence type="predicted"/>
<name>A0ABV2TF32_9BACT</name>
<reference evidence="1 2" key="1">
    <citation type="submission" date="2024-06" db="EMBL/GenBank/DDBJ databases">
        <title>Chitinophaga defluvii sp. nov., isolated from municipal sewage.</title>
        <authorList>
            <person name="Zhang L."/>
        </authorList>
    </citation>
    <scope>NUCLEOTIDE SEQUENCE [LARGE SCALE GENOMIC DNA]</scope>
    <source>
        <strain evidence="1 2">H8</strain>
    </source>
</reference>
<dbReference type="Gene3D" id="2.40.30.100">
    <property type="entry name" value="AF2212/PG0164-like"/>
    <property type="match status" value="1"/>
</dbReference>
<dbReference type="InterPro" id="IPR037079">
    <property type="entry name" value="AF2212/PG0164-like_sf"/>
</dbReference>
<evidence type="ECO:0000313" key="2">
    <source>
        <dbReference type="Proteomes" id="UP001549749"/>
    </source>
</evidence>
<dbReference type="RefSeq" id="WP_354664197.1">
    <property type="nucleotide sequence ID" value="NZ_JBEXAC010000004.1"/>
</dbReference>
<gene>
    <name evidence="1" type="ORF">ABR189_29840</name>
</gene>
<dbReference type="Proteomes" id="UP001549749">
    <property type="component" value="Unassembled WGS sequence"/>
</dbReference>
<protein>
    <submittedName>
        <fullName evidence="1">YdeI/OmpD-associated family protein</fullName>
    </submittedName>
</protein>
<dbReference type="EMBL" id="JBEXAC010000004">
    <property type="protein sequence ID" value="MET7001622.1"/>
    <property type="molecule type" value="Genomic_DNA"/>
</dbReference>
<organism evidence="1 2">
    <name type="scientific">Chitinophaga defluvii</name>
    <dbReference type="NCBI Taxonomy" id="3163343"/>
    <lineage>
        <taxon>Bacteria</taxon>
        <taxon>Pseudomonadati</taxon>
        <taxon>Bacteroidota</taxon>
        <taxon>Chitinophagia</taxon>
        <taxon>Chitinophagales</taxon>
        <taxon>Chitinophagaceae</taxon>
        <taxon>Chitinophaga</taxon>
    </lineage>
</organism>
<evidence type="ECO:0000313" key="1">
    <source>
        <dbReference type="EMBL" id="MET7001622.1"/>
    </source>
</evidence>